<dbReference type="EMBL" id="MW030551">
    <property type="protein sequence ID" value="QPI16291.1"/>
    <property type="molecule type" value="Genomic_DNA"/>
</dbReference>
<proteinExistence type="predicted"/>
<accession>A0A7S9STX5</accession>
<protein>
    <submittedName>
        <fullName evidence="1">Uncharacterized protein</fullName>
    </submittedName>
</protein>
<sequence length="413" mass="43260">MVKWFGQHIYDLISRFRNDVYLEDISTGTIASGGNLGLDANNKIVKATITSGSGDLTEIIAGTGLSGVDLTGPIPTLNVDAAQPSITTLAGLTSLGAVGATTDIAAGDLTMYNAVNDGAPTISIGSSATERLEIKALYATGTQQVNHAIFTTYTASLTGNRGRFVFNVDEVAALQIWDAGLNLAANKALQINGTSIIADSSGTATLMNIDALDHITEATIEAAITSRSLTGLTLEGAIELGHASDTTIARLAAGVVTIEGDQIITSKPTTVGSGQTSQLGMQVARRTITQAEMNALHTTPIVIIGPLGANLVVIPTHCTVFVDTASTNSGTGDLIFGYDSPASFQNSIFYSRRFHNSVATDMHYEIGRYTGKWGTSLTAGVNTVFDVYMSSAVSTNCFTSVDIYVTYYVIDRS</sequence>
<evidence type="ECO:0000313" key="1">
    <source>
        <dbReference type="EMBL" id="QPI16291.1"/>
    </source>
</evidence>
<gene>
    <name evidence="1" type="ORF">NIOZUU157_00177</name>
</gene>
<organism evidence="1">
    <name type="scientific">Virus NIOZ-UU157</name>
    <dbReference type="NCBI Taxonomy" id="2763269"/>
    <lineage>
        <taxon>Viruses</taxon>
    </lineage>
</organism>
<name>A0A7S9STX5_9VIRU</name>
<reference evidence="1" key="1">
    <citation type="submission" date="2020-08" db="EMBL/GenBank/DDBJ databases">
        <title>Bridging the membrane lipid divide: bacteria of the FCB group superphylum have the potential to synthesize archaeal ether lipids.</title>
        <authorList>
            <person name="Villanueva L."/>
            <person name="von Meijenfeldt F.A.B."/>
            <person name="Westbye A.B."/>
            <person name="Yadav S."/>
            <person name="Hopmans E.C."/>
            <person name="Dutilh B.E."/>
            <person name="Sinninghe Damste J.S."/>
        </authorList>
    </citation>
    <scope>NUCLEOTIDE SEQUENCE</scope>
    <source>
        <strain evidence="1">NIOZ-UU157</strain>
    </source>
</reference>